<feature type="region of interest" description="Disordered" evidence="1">
    <location>
        <begin position="379"/>
        <end position="470"/>
    </location>
</feature>
<gene>
    <name evidence="2" type="ORF">K490DRAFT_69028</name>
</gene>
<dbReference type="OrthoDB" id="438641at2759"/>
<feature type="compositionally biased region" description="Acidic residues" evidence="1">
    <location>
        <begin position="845"/>
        <end position="858"/>
    </location>
</feature>
<evidence type="ECO:0000256" key="1">
    <source>
        <dbReference type="SAM" id="MobiDB-lite"/>
    </source>
</evidence>
<name>A0A9P4HRG2_9PEZI</name>
<keyword evidence="3" id="KW-1185">Reference proteome</keyword>
<evidence type="ECO:0008006" key="4">
    <source>
        <dbReference type="Google" id="ProtNLM"/>
    </source>
</evidence>
<evidence type="ECO:0000313" key="2">
    <source>
        <dbReference type="EMBL" id="KAF2084246.1"/>
    </source>
</evidence>
<dbReference type="EMBL" id="ML978744">
    <property type="protein sequence ID" value="KAF2084246.1"/>
    <property type="molecule type" value="Genomic_DNA"/>
</dbReference>
<dbReference type="AlphaFoldDB" id="A0A9P4HRG2"/>
<feature type="region of interest" description="Disordered" evidence="1">
    <location>
        <begin position="776"/>
        <end position="858"/>
    </location>
</feature>
<protein>
    <recommendedName>
        <fullName evidence="4">MYND-type zinc finger protein samB</fullName>
    </recommendedName>
</protein>
<evidence type="ECO:0000313" key="3">
    <source>
        <dbReference type="Proteomes" id="UP000799776"/>
    </source>
</evidence>
<sequence>MSRKNRGAAQQTVMLGILPHDEKLRIANAVLAAGSPGAALDLYTELLKAGHAGHPYAFLNRSLCYLLLDYPSLAAADAYRAMIAGQVAQDRAAMNPQGLKIFSYGTLVNNARKRGENWSKPDTSFAGGKATKGTFLRMKLADLGCCDRATKGRSVTIGYSKDVILRGHFRLALALFKCGGGALRSALDILNDAEKLPFCTDEDTYQFDALGNHILESIEEEFLLEKDDTNTMRRSGLLPAKRYSSELEAYQMRNLRGLLQTRYTKIKRELYPWDTHSLRDLKDRKNLHSINKWVQEQAPGCSVRASNTEGKVPKLSLHADRNFDPGIIYEETSAFHVSSSLIAGTWLSCDSCGAAMDVPAELMTMANQRAENISYKDNEEAAERYHQARSLSPRGKLPVSAVTSEPKKEPKPSLREEDNSLDQQRKVSNGARTAADKELKNGEVAPGHNLRLLSPSTQSARESSSDAHDHHPDRFRLCEMCRGVAYCDASCQAEATDIHLPMCGTGLDEAISHQGIRVQWRDLPSPEQQTLLNLMVLRILSMFRGESVALAYPWMQVLDGNLDEPRVIPDNRPKNDTAMNKKTELKYDDFYPPELRDLFHDYDGPTGGDDEDDKEPPNMMPWSFDANVRFPIQCLLRLGGPSAALEVKRYDGWVLNTIIAKVEAAMRITKQHRFEKYFDAEGNLTGQRPVPIQEKGDGHSSAWIGSLHPLSTLIPVAVPGQVPNVIVEERLAHLSCKALNRIHPQETFYTDSMYVKKPSMSVPLVRSAGINVLHEDSDMSSAGSSAPGEKAEATANADATAEGDDSAWAAYAPDEYVQEDADMDVETMRPGEDHDADGDIAMTGQDEDEDDSMYDPID</sequence>
<reference evidence="2" key="1">
    <citation type="journal article" date="2020" name="Stud. Mycol.">
        <title>101 Dothideomycetes genomes: a test case for predicting lifestyles and emergence of pathogens.</title>
        <authorList>
            <person name="Haridas S."/>
            <person name="Albert R."/>
            <person name="Binder M."/>
            <person name="Bloem J."/>
            <person name="Labutti K."/>
            <person name="Salamov A."/>
            <person name="Andreopoulos B."/>
            <person name="Baker S."/>
            <person name="Barry K."/>
            <person name="Bills G."/>
            <person name="Bluhm B."/>
            <person name="Cannon C."/>
            <person name="Castanera R."/>
            <person name="Culley D."/>
            <person name="Daum C."/>
            <person name="Ezra D."/>
            <person name="Gonzalez J."/>
            <person name="Henrissat B."/>
            <person name="Kuo A."/>
            <person name="Liang C."/>
            <person name="Lipzen A."/>
            <person name="Lutzoni F."/>
            <person name="Magnuson J."/>
            <person name="Mondo S."/>
            <person name="Nolan M."/>
            <person name="Ohm R."/>
            <person name="Pangilinan J."/>
            <person name="Park H.-J."/>
            <person name="Ramirez L."/>
            <person name="Alfaro M."/>
            <person name="Sun H."/>
            <person name="Tritt A."/>
            <person name="Yoshinaga Y."/>
            <person name="Zwiers L.-H."/>
            <person name="Turgeon B."/>
            <person name="Goodwin S."/>
            <person name="Spatafora J."/>
            <person name="Crous P."/>
            <person name="Grigoriev I."/>
        </authorList>
    </citation>
    <scope>NUCLEOTIDE SEQUENCE</scope>
    <source>
        <strain evidence="2">CBS 121410</strain>
    </source>
</reference>
<dbReference type="Proteomes" id="UP000799776">
    <property type="component" value="Unassembled WGS sequence"/>
</dbReference>
<dbReference type="SUPFAM" id="SSF144232">
    <property type="entry name" value="HIT/MYND zinc finger-like"/>
    <property type="match status" value="1"/>
</dbReference>
<comment type="caution">
    <text evidence="2">The sequence shown here is derived from an EMBL/GenBank/DDBJ whole genome shotgun (WGS) entry which is preliminary data.</text>
</comment>
<proteinExistence type="predicted"/>
<feature type="compositionally biased region" description="Acidic residues" evidence="1">
    <location>
        <begin position="816"/>
        <end position="825"/>
    </location>
</feature>
<accession>A0A9P4HRG2</accession>
<organism evidence="2 3">
    <name type="scientific">Saccharata proteae CBS 121410</name>
    <dbReference type="NCBI Taxonomy" id="1314787"/>
    <lineage>
        <taxon>Eukaryota</taxon>
        <taxon>Fungi</taxon>
        <taxon>Dikarya</taxon>
        <taxon>Ascomycota</taxon>
        <taxon>Pezizomycotina</taxon>
        <taxon>Dothideomycetes</taxon>
        <taxon>Dothideomycetes incertae sedis</taxon>
        <taxon>Botryosphaeriales</taxon>
        <taxon>Saccharataceae</taxon>
        <taxon>Saccharata</taxon>
    </lineage>
</organism>
<feature type="compositionally biased region" description="Basic and acidic residues" evidence="1">
    <location>
        <begin position="405"/>
        <end position="418"/>
    </location>
</feature>